<dbReference type="EMBL" id="PEWC01000037">
    <property type="protein sequence ID" value="PIU71726.1"/>
    <property type="molecule type" value="Genomic_DNA"/>
</dbReference>
<feature type="non-terminal residue" evidence="1">
    <location>
        <position position="98"/>
    </location>
</feature>
<comment type="caution">
    <text evidence="1">The sequence shown here is derived from an EMBL/GenBank/DDBJ whole genome shotgun (WGS) entry which is preliminary data.</text>
</comment>
<dbReference type="SUPFAM" id="SSF53254">
    <property type="entry name" value="Phosphoglycerate mutase-like"/>
    <property type="match status" value="1"/>
</dbReference>
<proteinExistence type="predicted"/>
<dbReference type="PANTHER" id="PTHR48100">
    <property type="entry name" value="BROAD-SPECIFICITY PHOSPHATASE YOR283W-RELATED"/>
    <property type="match status" value="1"/>
</dbReference>
<dbReference type="CDD" id="cd07067">
    <property type="entry name" value="HP_PGM_like"/>
    <property type="match status" value="1"/>
</dbReference>
<dbReference type="AlphaFoldDB" id="A0A2M7AQ01"/>
<name>A0A2M7AQ01_9BACT</name>
<gene>
    <name evidence="1" type="ORF">COS80_01670</name>
</gene>
<protein>
    <submittedName>
        <fullName evidence="1">Histidine phosphatase family protein</fullName>
    </submittedName>
</protein>
<dbReference type="InterPro" id="IPR029033">
    <property type="entry name" value="His_PPase_superfam"/>
</dbReference>
<dbReference type="Pfam" id="PF00300">
    <property type="entry name" value="His_Phos_1"/>
    <property type="match status" value="1"/>
</dbReference>
<dbReference type="GO" id="GO:0016791">
    <property type="term" value="F:phosphatase activity"/>
    <property type="evidence" value="ECO:0007669"/>
    <property type="project" value="TreeGrafter"/>
</dbReference>
<evidence type="ECO:0000313" key="2">
    <source>
        <dbReference type="Proteomes" id="UP000230972"/>
    </source>
</evidence>
<organism evidence="1 2">
    <name type="scientific">Candidatus Woesebacteria bacterium CG06_land_8_20_14_3_00_39_27</name>
    <dbReference type="NCBI Taxonomy" id="1975057"/>
    <lineage>
        <taxon>Bacteria</taxon>
        <taxon>Candidatus Woeseibacteriota</taxon>
    </lineage>
</organism>
<dbReference type="Proteomes" id="UP000230972">
    <property type="component" value="Unassembled WGS sequence"/>
</dbReference>
<dbReference type="InterPro" id="IPR050275">
    <property type="entry name" value="PGM_Phosphatase"/>
</dbReference>
<sequence>MFYLIRHGQKVAEAGDPGLTEIGKEQAGKTAEFLKDKNISKIYSSTYKRTKETTEIIKNTLKVEIKFDDRLRERMNWGSISNQTLEEFLKEWEYSNLH</sequence>
<reference evidence="2" key="1">
    <citation type="submission" date="2017-09" db="EMBL/GenBank/DDBJ databases">
        <title>Depth-based differentiation of microbial function through sediment-hosted aquifers and enrichment of novel symbionts in the deep terrestrial subsurface.</title>
        <authorList>
            <person name="Probst A.J."/>
            <person name="Ladd B."/>
            <person name="Jarett J.K."/>
            <person name="Geller-Mcgrath D.E."/>
            <person name="Sieber C.M.K."/>
            <person name="Emerson J.B."/>
            <person name="Anantharaman K."/>
            <person name="Thomas B.C."/>
            <person name="Malmstrom R."/>
            <person name="Stieglmeier M."/>
            <person name="Klingl A."/>
            <person name="Woyke T."/>
            <person name="Ryan C.M."/>
            <person name="Banfield J.F."/>
        </authorList>
    </citation>
    <scope>NUCLEOTIDE SEQUENCE [LARGE SCALE GENOMIC DNA]</scope>
</reference>
<dbReference type="InterPro" id="IPR013078">
    <property type="entry name" value="His_Pase_superF_clade-1"/>
</dbReference>
<evidence type="ECO:0000313" key="1">
    <source>
        <dbReference type="EMBL" id="PIU71726.1"/>
    </source>
</evidence>
<accession>A0A2M7AQ01</accession>
<dbReference type="Gene3D" id="3.40.50.1240">
    <property type="entry name" value="Phosphoglycerate mutase-like"/>
    <property type="match status" value="1"/>
</dbReference>